<feature type="non-terminal residue" evidence="2">
    <location>
        <position position="285"/>
    </location>
</feature>
<name>A0A8H7ZYS3_9FUNG</name>
<comment type="caution">
    <text evidence="2">The sequence shown here is derived from an EMBL/GenBank/DDBJ whole genome shotgun (WGS) entry which is preliminary data.</text>
</comment>
<dbReference type="EMBL" id="JAEFCI010002907">
    <property type="protein sequence ID" value="KAG5461924.1"/>
    <property type="molecule type" value="Genomic_DNA"/>
</dbReference>
<feature type="region of interest" description="Disordered" evidence="1">
    <location>
        <begin position="137"/>
        <end position="189"/>
    </location>
</feature>
<reference evidence="2 3" key="1">
    <citation type="journal article" name="Sci. Rep.">
        <title>Genome-scale phylogenetic analyses confirm Olpidium as the closest living zoosporic fungus to the non-flagellated, terrestrial fungi.</title>
        <authorList>
            <person name="Chang Y."/>
            <person name="Rochon D."/>
            <person name="Sekimoto S."/>
            <person name="Wang Y."/>
            <person name="Chovatia M."/>
            <person name="Sandor L."/>
            <person name="Salamov A."/>
            <person name="Grigoriev I.V."/>
            <person name="Stajich J.E."/>
            <person name="Spatafora J.W."/>
        </authorList>
    </citation>
    <scope>NUCLEOTIDE SEQUENCE [LARGE SCALE GENOMIC DNA]</scope>
    <source>
        <strain evidence="2">S191</strain>
    </source>
</reference>
<organism evidence="2 3">
    <name type="scientific">Olpidium bornovanus</name>
    <dbReference type="NCBI Taxonomy" id="278681"/>
    <lineage>
        <taxon>Eukaryota</taxon>
        <taxon>Fungi</taxon>
        <taxon>Fungi incertae sedis</taxon>
        <taxon>Olpidiomycota</taxon>
        <taxon>Olpidiomycotina</taxon>
        <taxon>Olpidiomycetes</taxon>
        <taxon>Olpidiales</taxon>
        <taxon>Olpidiaceae</taxon>
        <taxon>Olpidium</taxon>
    </lineage>
</organism>
<keyword evidence="3" id="KW-1185">Reference proteome</keyword>
<accession>A0A8H7ZYS3</accession>
<evidence type="ECO:0000313" key="2">
    <source>
        <dbReference type="EMBL" id="KAG5461924.1"/>
    </source>
</evidence>
<feature type="compositionally biased region" description="Basic residues" evidence="1">
    <location>
        <begin position="171"/>
        <end position="181"/>
    </location>
</feature>
<gene>
    <name evidence="2" type="ORF">BJ554DRAFT_5812</name>
</gene>
<dbReference type="AlphaFoldDB" id="A0A8H7ZYS3"/>
<evidence type="ECO:0000256" key="1">
    <source>
        <dbReference type="SAM" id="MobiDB-lite"/>
    </source>
</evidence>
<feature type="compositionally biased region" description="Basic residues" evidence="1">
    <location>
        <begin position="56"/>
        <end position="67"/>
    </location>
</feature>
<proteinExistence type="predicted"/>
<feature type="compositionally biased region" description="Basic residues" evidence="1">
    <location>
        <begin position="209"/>
        <end position="220"/>
    </location>
</feature>
<protein>
    <submittedName>
        <fullName evidence="2">Uncharacterized protein</fullName>
    </submittedName>
</protein>
<sequence>MFEVWATAKSIDGRGIWARRAACGCQAAWGAVRPDLRQAGGRRTAGRGGRRADRALRRRGAGPRRRAAGAPGPGPGAARAGEAVLPGGDVHVRGRAGGGGGVVGLAVPRQHDAPLLEPVPRRARGGLLRPRGVVQVDVRRRRRRQPGRVPRPRRGVRPGGRAAPAGDAAARVRRRGLRPRGRPAALAPAERAAAADVRLLDLLGRLPAGRHRRHPHRQPLRRPGVREGGPVRRRAGLELRAGRHDIPPLGARLQPPLQAEGKVAAERPVQGVLLHCVGRGGPVPV</sequence>
<dbReference type="Proteomes" id="UP000673691">
    <property type="component" value="Unassembled WGS sequence"/>
</dbReference>
<feature type="region of interest" description="Disordered" evidence="1">
    <location>
        <begin position="38"/>
        <end position="83"/>
    </location>
</feature>
<feature type="compositionally biased region" description="Basic residues" evidence="1">
    <location>
        <begin position="139"/>
        <end position="156"/>
    </location>
</feature>
<feature type="region of interest" description="Disordered" evidence="1">
    <location>
        <begin position="209"/>
        <end position="229"/>
    </location>
</feature>
<feature type="compositionally biased region" description="Low complexity" evidence="1">
    <location>
        <begin position="159"/>
        <end position="169"/>
    </location>
</feature>
<evidence type="ECO:0000313" key="3">
    <source>
        <dbReference type="Proteomes" id="UP000673691"/>
    </source>
</evidence>